<protein>
    <submittedName>
        <fullName evidence="4">Helix-turn-helix domain-containing protein</fullName>
    </submittedName>
</protein>
<feature type="domain" description="HTH araC/xylS-type" evidence="3">
    <location>
        <begin position="210"/>
        <end position="308"/>
    </location>
</feature>
<dbReference type="InterPro" id="IPR029062">
    <property type="entry name" value="Class_I_gatase-like"/>
</dbReference>
<dbReference type="Pfam" id="PF01965">
    <property type="entry name" value="DJ-1_PfpI"/>
    <property type="match status" value="1"/>
</dbReference>
<dbReference type="GO" id="GO:0003700">
    <property type="term" value="F:DNA-binding transcription factor activity"/>
    <property type="evidence" value="ECO:0007669"/>
    <property type="project" value="InterPro"/>
</dbReference>
<organism evidence="4 5">
    <name type="scientific">Bailinhaonella thermotolerans</name>
    <dbReference type="NCBI Taxonomy" id="1070861"/>
    <lineage>
        <taxon>Bacteria</taxon>
        <taxon>Bacillati</taxon>
        <taxon>Actinomycetota</taxon>
        <taxon>Actinomycetes</taxon>
        <taxon>Streptosporangiales</taxon>
        <taxon>Streptosporangiaceae</taxon>
        <taxon>Bailinhaonella</taxon>
    </lineage>
</organism>
<name>A0A3A4A4A6_9ACTN</name>
<gene>
    <name evidence="4" type="ORF">D5H75_37070</name>
</gene>
<evidence type="ECO:0000313" key="4">
    <source>
        <dbReference type="EMBL" id="RJL21746.1"/>
    </source>
</evidence>
<dbReference type="Gene3D" id="1.10.10.60">
    <property type="entry name" value="Homeodomain-like"/>
    <property type="match status" value="1"/>
</dbReference>
<keyword evidence="2" id="KW-0804">Transcription</keyword>
<dbReference type="SMART" id="SM00342">
    <property type="entry name" value="HTH_ARAC"/>
    <property type="match status" value="1"/>
</dbReference>
<dbReference type="Proteomes" id="UP000265768">
    <property type="component" value="Unassembled WGS sequence"/>
</dbReference>
<comment type="caution">
    <text evidence="4">The sequence shown here is derived from an EMBL/GenBank/DDBJ whole genome shotgun (WGS) entry which is preliminary data.</text>
</comment>
<dbReference type="EMBL" id="QZEY01000024">
    <property type="protein sequence ID" value="RJL21746.1"/>
    <property type="molecule type" value="Genomic_DNA"/>
</dbReference>
<dbReference type="RefSeq" id="WP_119931279.1">
    <property type="nucleotide sequence ID" value="NZ_QZEY01000024.1"/>
</dbReference>
<dbReference type="Pfam" id="PF12833">
    <property type="entry name" value="HTH_18"/>
    <property type="match status" value="1"/>
</dbReference>
<evidence type="ECO:0000313" key="5">
    <source>
        <dbReference type="Proteomes" id="UP000265768"/>
    </source>
</evidence>
<sequence>MRHRVVALISPPQEMYPVTCAAAVFGDHGKDIPRHYDFRLCAERPTSVPTTMGVDVTVPHGLEALDDAGTVLIAHSSGRASPDVLRAVAAAHARGARIIAVCSGVLVPAELGLLDGRDASVHWELTEEVARRFPRIRPDASVLYVDHGDVITAGASSTMIDLCLHLVRKDHGAALAMRVGRQIAAAPHREGRQRQYPDLPTAGPAADALGPLLEWITDNLHRPLTIEDMAARSGVSPRTLSRRFTEQLGVSPGRWLLERRLAHARALLEETDLPVETVARRSGLSSAVNLRRRFHAALDTTPATYRRAFR</sequence>
<dbReference type="OrthoDB" id="4110300at2"/>
<evidence type="ECO:0000259" key="3">
    <source>
        <dbReference type="PROSITE" id="PS01124"/>
    </source>
</evidence>
<evidence type="ECO:0000256" key="1">
    <source>
        <dbReference type="ARBA" id="ARBA00023015"/>
    </source>
</evidence>
<dbReference type="PANTHER" id="PTHR43130:SF3">
    <property type="entry name" value="HTH-TYPE TRANSCRIPTIONAL REGULATOR RV1931C"/>
    <property type="match status" value="1"/>
</dbReference>
<dbReference type="SUPFAM" id="SSF52317">
    <property type="entry name" value="Class I glutamine amidotransferase-like"/>
    <property type="match status" value="1"/>
</dbReference>
<dbReference type="PROSITE" id="PS01124">
    <property type="entry name" value="HTH_ARAC_FAMILY_2"/>
    <property type="match status" value="1"/>
</dbReference>
<dbReference type="GO" id="GO:0043565">
    <property type="term" value="F:sequence-specific DNA binding"/>
    <property type="evidence" value="ECO:0007669"/>
    <property type="project" value="InterPro"/>
</dbReference>
<dbReference type="PANTHER" id="PTHR43130">
    <property type="entry name" value="ARAC-FAMILY TRANSCRIPTIONAL REGULATOR"/>
    <property type="match status" value="1"/>
</dbReference>
<proteinExistence type="predicted"/>
<dbReference type="AlphaFoldDB" id="A0A3A4A4A6"/>
<dbReference type="InterPro" id="IPR002818">
    <property type="entry name" value="DJ-1/PfpI"/>
</dbReference>
<dbReference type="InterPro" id="IPR052158">
    <property type="entry name" value="INH-QAR"/>
</dbReference>
<keyword evidence="1" id="KW-0805">Transcription regulation</keyword>
<dbReference type="Gene3D" id="3.40.50.880">
    <property type="match status" value="1"/>
</dbReference>
<dbReference type="InterPro" id="IPR018060">
    <property type="entry name" value="HTH_AraC"/>
</dbReference>
<dbReference type="InterPro" id="IPR009057">
    <property type="entry name" value="Homeodomain-like_sf"/>
</dbReference>
<dbReference type="SUPFAM" id="SSF46689">
    <property type="entry name" value="Homeodomain-like"/>
    <property type="match status" value="2"/>
</dbReference>
<keyword evidence="5" id="KW-1185">Reference proteome</keyword>
<evidence type="ECO:0000256" key="2">
    <source>
        <dbReference type="ARBA" id="ARBA00023163"/>
    </source>
</evidence>
<reference evidence="4 5" key="1">
    <citation type="submission" date="2018-09" db="EMBL/GenBank/DDBJ databases">
        <title>YIM 75507 draft genome.</title>
        <authorList>
            <person name="Tang S."/>
            <person name="Feng Y."/>
        </authorList>
    </citation>
    <scope>NUCLEOTIDE SEQUENCE [LARGE SCALE GENOMIC DNA]</scope>
    <source>
        <strain evidence="4 5">YIM 75507</strain>
    </source>
</reference>
<accession>A0A3A4A4A6</accession>